<evidence type="ECO:0000256" key="1">
    <source>
        <dbReference type="ARBA" id="ARBA00004370"/>
    </source>
</evidence>
<reference evidence="5 6" key="1">
    <citation type="submission" date="2019-09" db="EMBL/GenBank/DDBJ databases">
        <title>Bird 10,000 Genomes (B10K) Project - Family phase.</title>
        <authorList>
            <person name="Zhang G."/>
        </authorList>
    </citation>
    <scope>NUCLEOTIDE SEQUENCE [LARGE SCALE GENOMIC DNA]</scope>
    <source>
        <strain evidence="5">B10K-DU-029-76</strain>
        <tissue evidence="5">Heart</tissue>
    </source>
</reference>
<keyword evidence="6" id="KW-1185">Reference proteome</keyword>
<dbReference type="GO" id="GO:0032012">
    <property type="term" value="P:regulation of ARF protein signal transduction"/>
    <property type="evidence" value="ECO:0007669"/>
    <property type="project" value="InterPro"/>
</dbReference>
<evidence type="ECO:0000256" key="3">
    <source>
        <dbReference type="SAM" id="MobiDB-lite"/>
    </source>
</evidence>
<feature type="compositionally biased region" description="Basic and acidic residues" evidence="3">
    <location>
        <begin position="492"/>
        <end position="505"/>
    </location>
</feature>
<feature type="domain" description="SEC7" evidence="4">
    <location>
        <begin position="538"/>
        <end position="750"/>
    </location>
</feature>
<evidence type="ECO:0000313" key="6">
    <source>
        <dbReference type="Proteomes" id="UP000559068"/>
    </source>
</evidence>
<dbReference type="GO" id="GO:0005085">
    <property type="term" value="F:guanyl-nucleotide exchange factor activity"/>
    <property type="evidence" value="ECO:0007669"/>
    <property type="project" value="InterPro"/>
</dbReference>
<dbReference type="GO" id="GO:0016020">
    <property type="term" value="C:membrane"/>
    <property type="evidence" value="ECO:0007669"/>
    <property type="project" value="UniProtKB-SubCell"/>
</dbReference>
<feature type="non-terminal residue" evidence="5">
    <location>
        <position position="1"/>
    </location>
</feature>
<feature type="compositionally biased region" description="Polar residues" evidence="3">
    <location>
        <begin position="464"/>
        <end position="489"/>
    </location>
</feature>
<feature type="compositionally biased region" description="Basic and acidic residues" evidence="3">
    <location>
        <begin position="570"/>
        <end position="579"/>
    </location>
</feature>
<dbReference type="SMART" id="SM00222">
    <property type="entry name" value="Sec7"/>
    <property type="match status" value="1"/>
</dbReference>
<comment type="caution">
    <text evidence="5">The sequence shown here is derived from an EMBL/GenBank/DDBJ whole genome shotgun (WGS) entry which is preliminary data.</text>
</comment>
<evidence type="ECO:0000256" key="2">
    <source>
        <dbReference type="ARBA" id="ARBA00023136"/>
    </source>
</evidence>
<keyword evidence="2" id="KW-0472">Membrane</keyword>
<dbReference type="InterPro" id="IPR000904">
    <property type="entry name" value="Sec7_dom"/>
</dbReference>
<dbReference type="EMBL" id="VZRW01000335">
    <property type="protein sequence ID" value="NWX11744.1"/>
    <property type="molecule type" value="Genomic_DNA"/>
</dbReference>
<organism evidence="5 6">
    <name type="scientific">Aegotheles bennettii</name>
    <dbReference type="NCBI Taxonomy" id="48278"/>
    <lineage>
        <taxon>Eukaryota</taxon>
        <taxon>Metazoa</taxon>
        <taxon>Chordata</taxon>
        <taxon>Craniata</taxon>
        <taxon>Vertebrata</taxon>
        <taxon>Euteleostomi</taxon>
        <taxon>Archelosauria</taxon>
        <taxon>Archosauria</taxon>
        <taxon>Dinosauria</taxon>
        <taxon>Saurischia</taxon>
        <taxon>Theropoda</taxon>
        <taxon>Coelurosauria</taxon>
        <taxon>Aves</taxon>
        <taxon>Neognathae</taxon>
        <taxon>Neoaves</taxon>
        <taxon>Strisores</taxon>
        <taxon>Caprimulgiformes</taxon>
        <taxon>Aegothelidae</taxon>
        <taxon>Aegotheles</taxon>
    </lineage>
</organism>
<dbReference type="Pfam" id="PF16213">
    <property type="entry name" value="DCB"/>
    <property type="match status" value="1"/>
</dbReference>
<dbReference type="InterPro" id="IPR015403">
    <property type="entry name" value="Mon2/Sec7/BIG1-like_HDS"/>
</dbReference>
<dbReference type="OrthoDB" id="10002886at2759"/>
<dbReference type="Proteomes" id="UP000559068">
    <property type="component" value="Unassembled WGS sequence"/>
</dbReference>
<evidence type="ECO:0000313" key="5">
    <source>
        <dbReference type="EMBL" id="NWX11744.1"/>
    </source>
</evidence>
<gene>
    <name evidence="5" type="primary">Arfgef3</name>
    <name evidence="5" type="ORF">AEGBEN_R05499</name>
</gene>
<protein>
    <submittedName>
        <fullName evidence="5">BIG3 protein</fullName>
    </submittedName>
</protein>
<comment type="subcellular location">
    <subcellularLocation>
        <location evidence="1">Membrane</location>
    </subcellularLocation>
</comment>
<accession>A0A7K6TMA9</accession>
<feature type="region of interest" description="Disordered" evidence="3">
    <location>
        <begin position="464"/>
        <end position="516"/>
    </location>
</feature>
<evidence type="ECO:0000259" key="4">
    <source>
        <dbReference type="SMART" id="SM00222"/>
    </source>
</evidence>
<dbReference type="PANTHER" id="PTHR10663">
    <property type="entry name" value="GUANYL-NUCLEOTIDE EXCHANGE FACTOR"/>
    <property type="match status" value="1"/>
</dbReference>
<dbReference type="InterPro" id="IPR032629">
    <property type="entry name" value="DCB_dom"/>
</dbReference>
<sequence>LREKCLLPLQLALESKSMKLAQQALAGMQKLLSDERFVSMETDSDEKQLLNQMLNAVKVTPSLNEDLQVEVMKVLLCITYTSTFELNGSSVLKIAEVCIETYVSSCHQRSINTAVRATLSQMLSDLTLQLRQKQENMVSLLASTNGFMAACASAESLCDDVVSVLTVLCEKLQAVINDNRQLQLLYLECILSMLNSSSPSMHQHKGFTDLIWKELCPALVVILGNPIHDKTITSAHSSICLEADSPSSGISDHGRGSGCSSTAPTLSGPVARTIYYIAAELVRLVGSVESMKPVLQSLYHRILLYPPPQHRVEAIKIMKEILGSPRRLCDLAGPCSSESESRKRSISKRKSHLDLLKLIMDGMTEACIKGGIEACYASVSCVFALLGALDELSQGRGLSEEQVQLLLQRLEELKDGTETSRDSMEINDADFRWQRRILSSENPAWESGNEKSPDISISVTTDTGQTTLEGDMGQTTPEDNPESQKNSLPSPAEHESKEIHYREPESETIDQPDVVQRSHTIVYPDITNFLSVDCKTRSYGSRYSESNFSVDDQDLSRTEFDSCDQYSMAAEKDSGRSDVSDIGSDNCSLADEEQTPRDCPGHRSLRTAALSLKLLKNQEADQHSARLFIQSLEALLPRLIALPSIEEVDGALQSFSSTFCSGMMHSPGFEGNLNFSFQTLMNADSLYMVSHYTLLLNLKLANSDYYRKKPAQAPVLLKEFMKQVQSSGVLMVFSQTWVEELYHQVLERNMLGEAGYWGSPEEHSLPLITMLTDIDGLGSSAIGGQLMASASAQSPLSQNRKTDDSVVAGVAFARYLLIGCWKNLIDTLSTPLTGRMAGSSKGLAFILGAEGAKEQNQKEKDSICVSLDGLRRAARLSCALGVAANCASALAQMAAASCVQEEKEEKEIQEPSDTIAQVKQKVEQKLEQMGKVQGVCLHTAHVLCMDAVLNVGLEMGSHNQDCWPHVFRPRNLNGLFRHLHLTIWYLGIWEAKGCKKEDRLSVCSVVTSDGANWCNSKVSKTMMIYVVRTGHILIIRVFLLCTHLSLHLVTFSIGFCSFTHRLFEDAADKLNLMALAGFLYQLKKASQAQLFHSVTDTVDYSLAMPGEVKSTQDKRSALHLFRLGDAMLRIVRSKSRPLLHLMRCWSLVAPHLVEAACHKERHVSRKAVSFIHDILTEVLTDWNEPSHFHFNEALFRPFERIMQLELCDEDVVTSIGGLVEMCSTQIQSGWRPLFSALETVHSSSKLEAKEYLVGEYSMGK</sequence>
<dbReference type="PANTHER" id="PTHR10663:SF344">
    <property type="entry name" value="BREFELDIN A-INHIBITED GUANINE NUCLEOTIDE-EXCHANGE PROTEIN 3"/>
    <property type="match status" value="1"/>
</dbReference>
<proteinExistence type="predicted"/>
<feature type="region of interest" description="Disordered" evidence="3">
    <location>
        <begin position="569"/>
        <end position="599"/>
    </location>
</feature>
<dbReference type="AlphaFoldDB" id="A0A7K6TMA9"/>
<feature type="non-terminal residue" evidence="5">
    <location>
        <position position="1260"/>
    </location>
</feature>
<dbReference type="Pfam" id="PF09324">
    <property type="entry name" value="Sec7-like_HDS"/>
    <property type="match status" value="1"/>
</dbReference>
<name>A0A7K6TMA9_9AVES</name>